<proteinExistence type="predicted"/>
<keyword evidence="2" id="KW-1185">Reference proteome</keyword>
<evidence type="ECO:0000313" key="2">
    <source>
        <dbReference type="Proteomes" id="UP000199323"/>
    </source>
</evidence>
<dbReference type="EMBL" id="FONG01000002">
    <property type="protein sequence ID" value="SFE33152.1"/>
    <property type="molecule type" value="Genomic_DNA"/>
</dbReference>
<sequence length="91" mass="10257">MLHCIFQGQFQALAGPRRGAVTPRIPFLFRSQQRRLLSQLPTDQLVHPAHSDVKRTIDLGVSLFPDSSDLAEQPPKYATNCDLDHCYLPIT</sequence>
<protein>
    <submittedName>
        <fullName evidence="1">Uncharacterized protein</fullName>
    </submittedName>
</protein>
<reference evidence="1 2" key="1">
    <citation type="submission" date="2016-10" db="EMBL/GenBank/DDBJ databases">
        <authorList>
            <person name="de Groot N.N."/>
        </authorList>
    </citation>
    <scope>NUCLEOTIDE SEQUENCE [LARGE SCALE GENOMIC DNA]</scope>
    <source>
        <strain evidence="1 2">CGMCC 4.3510</strain>
    </source>
</reference>
<gene>
    <name evidence="1" type="ORF">SAMN05216251_102515</name>
</gene>
<accession>A0A1I1ZNF0</accession>
<evidence type="ECO:0000313" key="1">
    <source>
        <dbReference type="EMBL" id="SFE33152.1"/>
    </source>
</evidence>
<organism evidence="1 2">
    <name type="scientific">Actinacidiphila alni</name>
    <dbReference type="NCBI Taxonomy" id="380248"/>
    <lineage>
        <taxon>Bacteria</taxon>
        <taxon>Bacillati</taxon>
        <taxon>Actinomycetota</taxon>
        <taxon>Actinomycetes</taxon>
        <taxon>Kitasatosporales</taxon>
        <taxon>Streptomycetaceae</taxon>
        <taxon>Actinacidiphila</taxon>
    </lineage>
</organism>
<dbReference type="AlphaFoldDB" id="A0A1I1ZNF0"/>
<name>A0A1I1ZNF0_9ACTN</name>
<dbReference type="Proteomes" id="UP000199323">
    <property type="component" value="Unassembled WGS sequence"/>
</dbReference>